<gene>
    <name evidence="1" type="ORF">ED312_19400</name>
</gene>
<name>A0A3N0DRA2_SINP1</name>
<keyword evidence="2" id="KW-1185">Reference proteome</keyword>
<dbReference type="Proteomes" id="UP000267469">
    <property type="component" value="Unassembled WGS sequence"/>
</dbReference>
<comment type="caution">
    <text evidence="1">The sequence shown here is derived from an EMBL/GenBank/DDBJ whole genome shotgun (WGS) entry which is preliminary data.</text>
</comment>
<protein>
    <submittedName>
        <fullName evidence="1">Uncharacterized protein</fullName>
    </submittedName>
</protein>
<dbReference type="EMBL" id="RJTM01000135">
    <property type="protein sequence ID" value="RNL78169.1"/>
    <property type="molecule type" value="Genomic_DNA"/>
</dbReference>
<dbReference type="OrthoDB" id="9849327at2"/>
<sequence>MGVLLCSLWYPQTSYAHASIRSSTQNPEIRLLGKENTDILFIIHCLKTQKITETSVKRKLGNEKFVFPDRLPLVFFAPPYISPVKKSPQDRSSVIHTFLFPYHIFW</sequence>
<dbReference type="AlphaFoldDB" id="A0A3N0DRA2"/>
<proteinExistence type="predicted"/>
<accession>A0A3N0DRA2</accession>
<evidence type="ECO:0000313" key="2">
    <source>
        <dbReference type="Proteomes" id="UP000267469"/>
    </source>
</evidence>
<reference evidence="1 2" key="1">
    <citation type="submission" date="2018-10" db="EMBL/GenBank/DDBJ databases">
        <title>Sinomicrobium pectinilyticum sp. nov., a pectinase-producing bacterium isolated from alkaline and saline soil, and emended description of the genus Sinomicrobium.</title>
        <authorList>
            <person name="Cheng B."/>
            <person name="Li C."/>
            <person name="Lai Q."/>
            <person name="Du M."/>
            <person name="Shao Z."/>
            <person name="Xu P."/>
            <person name="Yang C."/>
        </authorList>
    </citation>
    <scope>NUCLEOTIDE SEQUENCE [LARGE SCALE GENOMIC DNA]</scope>
    <source>
        <strain evidence="1 2">5DNS001</strain>
    </source>
</reference>
<evidence type="ECO:0000313" key="1">
    <source>
        <dbReference type="EMBL" id="RNL78169.1"/>
    </source>
</evidence>
<dbReference type="RefSeq" id="WP_123217687.1">
    <property type="nucleotide sequence ID" value="NZ_RJTM01000135.1"/>
</dbReference>
<organism evidence="1 2">
    <name type="scientific">Sinomicrobium pectinilyticum</name>
    <dbReference type="NCBI Taxonomy" id="1084421"/>
    <lineage>
        <taxon>Bacteria</taxon>
        <taxon>Pseudomonadati</taxon>
        <taxon>Bacteroidota</taxon>
        <taxon>Flavobacteriia</taxon>
        <taxon>Flavobacteriales</taxon>
        <taxon>Flavobacteriaceae</taxon>
        <taxon>Sinomicrobium</taxon>
    </lineage>
</organism>